<evidence type="ECO:0000313" key="2">
    <source>
        <dbReference type="EMBL" id="AFM24092.1"/>
    </source>
</evidence>
<dbReference type="Proteomes" id="UP000006055">
    <property type="component" value="Chromosome"/>
</dbReference>
<name>I4C3F1_DESTA</name>
<accession>I4C3F1</accession>
<sequence>MSKMMRLVVVCFALICFGTATLAIGAEFYVVKDASGKTAVVDAKPADVKSVVKGPFKTKDEAEKAMKSAGKPKLPEEGC</sequence>
<feature type="signal peptide" evidence="1">
    <location>
        <begin position="1"/>
        <end position="22"/>
    </location>
</feature>
<feature type="chain" id="PRO_5003687283" description="SPOR domain-containing protein" evidence="1">
    <location>
        <begin position="23"/>
        <end position="79"/>
    </location>
</feature>
<dbReference type="KEGG" id="dti:Desti_1380"/>
<protein>
    <recommendedName>
        <fullName evidence="4">SPOR domain-containing protein</fullName>
    </recommendedName>
</protein>
<evidence type="ECO:0000256" key="1">
    <source>
        <dbReference type="SAM" id="SignalP"/>
    </source>
</evidence>
<dbReference type="HOGENOM" id="CLU_2537143_0_0_7"/>
<gene>
    <name evidence="2" type="ordered locus">Desti_1380</name>
</gene>
<dbReference type="EMBL" id="CP003360">
    <property type="protein sequence ID" value="AFM24092.1"/>
    <property type="molecule type" value="Genomic_DNA"/>
</dbReference>
<dbReference type="RefSeq" id="WP_014809242.1">
    <property type="nucleotide sequence ID" value="NC_018025.1"/>
</dbReference>
<evidence type="ECO:0008006" key="4">
    <source>
        <dbReference type="Google" id="ProtNLM"/>
    </source>
</evidence>
<organism evidence="2 3">
    <name type="scientific">Desulfomonile tiedjei (strain ATCC 49306 / DSM 6799 / DCB-1)</name>
    <dbReference type="NCBI Taxonomy" id="706587"/>
    <lineage>
        <taxon>Bacteria</taxon>
        <taxon>Pseudomonadati</taxon>
        <taxon>Thermodesulfobacteriota</taxon>
        <taxon>Desulfomonilia</taxon>
        <taxon>Desulfomonilales</taxon>
        <taxon>Desulfomonilaceae</taxon>
        <taxon>Desulfomonile</taxon>
    </lineage>
</organism>
<keyword evidence="1" id="KW-0732">Signal</keyword>
<dbReference type="AlphaFoldDB" id="I4C3F1"/>
<evidence type="ECO:0000313" key="3">
    <source>
        <dbReference type="Proteomes" id="UP000006055"/>
    </source>
</evidence>
<proteinExistence type="predicted"/>
<keyword evidence="3" id="KW-1185">Reference proteome</keyword>
<dbReference type="STRING" id="706587.Desti_1380"/>
<reference evidence="3" key="1">
    <citation type="submission" date="2012-06" db="EMBL/GenBank/DDBJ databases">
        <title>Complete sequence of chromosome of Desulfomonile tiedjei DSM 6799.</title>
        <authorList>
            <person name="Lucas S."/>
            <person name="Copeland A."/>
            <person name="Lapidus A."/>
            <person name="Glavina del Rio T."/>
            <person name="Dalin E."/>
            <person name="Tice H."/>
            <person name="Bruce D."/>
            <person name="Goodwin L."/>
            <person name="Pitluck S."/>
            <person name="Peters L."/>
            <person name="Ovchinnikova G."/>
            <person name="Zeytun A."/>
            <person name="Lu M."/>
            <person name="Kyrpides N."/>
            <person name="Mavromatis K."/>
            <person name="Ivanova N."/>
            <person name="Brettin T."/>
            <person name="Detter J.C."/>
            <person name="Han C."/>
            <person name="Larimer F."/>
            <person name="Land M."/>
            <person name="Hauser L."/>
            <person name="Markowitz V."/>
            <person name="Cheng J.-F."/>
            <person name="Hugenholtz P."/>
            <person name="Woyke T."/>
            <person name="Wu D."/>
            <person name="Spring S."/>
            <person name="Schroeder M."/>
            <person name="Brambilla E."/>
            <person name="Klenk H.-P."/>
            <person name="Eisen J.A."/>
        </authorList>
    </citation>
    <scope>NUCLEOTIDE SEQUENCE [LARGE SCALE GENOMIC DNA]</scope>
    <source>
        <strain evidence="3">ATCC 49306 / DSM 6799 / DCB-1</strain>
    </source>
</reference>